<dbReference type="RefSeq" id="WP_194447486.1">
    <property type="nucleotide sequence ID" value="NZ_CP063849.1"/>
</dbReference>
<sequence length="260" mass="29454">MASPSPAPARGLLAENVLLFHWSDDLVAHRLRQVREYVLAQSRHLHREDFIVVHPRDLHLLFEAYDRFFFEGLCGNALEGQSLSFRLSSRMTKTGGKTTRFTSRTGAVSYEISVAVNMLFDSFEEDSRSVTVCGIECTNRFAGLQRIFEHELVHLIEMLCWGESDCSAARFQGITARHFRHTAHTHNLITRREQAAEAGIRVGSMVSFAFEGRTYKGRVNRVTKRVTVLVEDAAGQLFSDGKRYRVFYVPIGSLRLADPA</sequence>
<gene>
    <name evidence="2" type="ORF">IRI77_23720</name>
</gene>
<dbReference type="AlphaFoldDB" id="A0A7S7NLG8"/>
<reference evidence="2 3" key="1">
    <citation type="submission" date="2020-10" db="EMBL/GenBank/DDBJ databases">
        <title>Complete genome sequence of Paludibaculum fermentans P105T, a facultatively anaerobic acidobacterium capable of dissimilatory Fe(III) reduction.</title>
        <authorList>
            <person name="Dedysh S.N."/>
            <person name="Beletsky A.V."/>
            <person name="Kulichevskaya I.S."/>
            <person name="Mardanov A.V."/>
            <person name="Ravin N.V."/>
        </authorList>
    </citation>
    <scope>NUCLEOTIDE SEQUENCE [LARGE SCALE GENOMIC DNA]</scope>
    <source>
        <strain evidence="2 3">P105</strain>
    </source>
</reference>
<feature type="domain" description="C2H2-type" evidence="1">
    <location>
        <begin position="133"/>
        <end position="154"/>
    </location>
</feature>
<keyword evidence="3" id="KW-1185">Reference proteome</keyword>
<dbReference type="Proteomes" id="UP000593892">
    <property type="component" value="Chromosome"/>
</dbReference>
<name>A0A7S7NLG8_PALFE</name>
<organism evidence="2 3">
    <name type="scientific">Paludibaculum fermentans</name>
    <dbReference type="NCBI Taxonomy" id="1473598"/>
    <lineage>
        <taxon>Bacteria</taxon>
        <taxon>Pseudomonadati</taxon>
        <taxon>Acidobacteriota</taxon>
        <taxon>Terriglobia</taxon>
        <taxon>Bryobacterales</taxon>
        <taxon>Bryobacteraceae</taxon>
        <taxon>Paludibaculum</taxon>
    </lineage>
</organism>
<dbReference type="InterPro" id="IPR013087">
    <property type="entry name" value="Znf_C2H2_type"/>
</dbReference>
<evidence type="ECO:0000313" key="3">
    <source>
        <dbReference type="Proteomes" id="UP000593892"/>
    </source>
</evidence>
<evidence type="ECO:0000313" key="2">
    <source>
        <dbReference type="EMBL" id="QOY85816.1"/>
    </source>
</evidence>
<evidence type="ECO:0000259" key="1">
    <source>
        <dbReference type="PROSITE" id="PS00028"/>
    </source>
</evidence>
<protein>
    <submittedName>
        <fullName evidence="2">SprT-like family protein</fullName>
    </submittedName>
</protein>
<accession>A0A7S7NLG8</accession>
<dbReference type="KEGG" id="pfer:IRI77_23720"/>
<dbReference type="PROSITE" id="PS00028">
    <property type="entry name" value="ZINC_FINGER_C2H2_1"/>
    <property type="match status" value="1"/>
</dbReference>
<proteinExistence type="predicted"/>
<dbReference type="EMBL" id="CP063849">
    <property type="protein sequence ID" value="QOY85816.1"/>
    <property type="molecule type" value="Genomic_DNA"/>
</dbReference>